<comment type="caution">
    <text evidence="3">The sequence shown here is derived from an EMBL/GenBank/DDBJ whole genome shotgun (WGS) entry which is preliminary data.</text>
</comment>
<feature type="transmembrane region" description="Helical" evidence="1">
    <location>
        <begin position="141"/>
        <end position="161"/>
    </location>
</feature>
<sequence length="384" mass="42409">MSFDPLRLVLLIACWTVILVRIPALRSAEQRLIWFILLLLGGGMLMLQNPVGKLIEHTAVPNLDSLLSSLMAVGVATLLLSLALHVAGKQESRPPWRRPRLLCCGATVAIMIGTFVAVDTLKIPARTRFLPIPGTFTAHTVYWVTYLLYMLVVTAWTGVALLRHLRKTSHPALRLAVLLLAVATAAFLIFLGTRVASLFTTTPLLPTLGKYVSSLHTIGILVGCSLAALLPLWRAVVNIWHGQRLYALWKTLCEAIPHVALQPPRGRIAELLRFTDSRLRLNRMIIEIRDGLLVMREWVTPAQLAAIGPAVEGVPEDRAEAVRTACWLKVALRAKESGHPRAAETLDLVYHGGVDIESELRWLRRIAAAWRSPTVSRLVNALPA</sequence>
<evidence type="ECO:0000256" key="1">
    <source>
        <dbReference type="SAM" id="Phobius"/>
    </source>
</evidence>
<feature type="transmembrane region" description="Helical" evidence="1">
    <location>
        <begin position="211"/>
        <end position="233"/>
    </location>
</feature>
<dbReference type="Pfam" id="PF20182">
    <property type="entry name" value="DUF6545"/>
    <property type="match status" value="1"/>
</dbReference>
<accession>A0ABW5GIQ6</accession>
<protein>
    <submittedName>
        <fullName evidence="3">MAB_1171c family putative transporter</fullName>
    </submittedName>
</protein>
<keyword evidence="4" id="KW-1185">Reference proteome</keyword>
<gene>
    <name evidence="3" type="ORF">ACFSYJ_19055</name>
</gene>
<feature type="transmembrane region" description="Helical" evidence="1">
    <location>
        <begin position="6"/>
        <end position="25"/>
    </location>
</feature>
<organism evidence="3 4">
    <name type="scientific">Amycolatopsis samaneae</name>
    <dbReference type="NCBI Taxonomy" id="664691"/>
    <lineage>
        <taxon>Bacteria</taxon>
        <taxon>Bacillati</taxon>
        <taxon>Actinomycetota</taxon>
        <taxon>Actinomycetes</taxon>
        <taxon>Pseudonocardiales</taxon>
        <taxon>Pseudonocardiaceae</taxon>
        <taxon>Amycolatopsis</taxon>
    </lineage>
</organism>
<reference evidence="4" key="1">
    <citation type="journal article" date="2019" name="Int. J. Syst. Evol. Microbiol.">
        <title>The Global Catalogue of Microorganisms (GCM) 10K type strain sequencing project: providing services to taxonomists for standard genome sequencing and annotation.</title>
        <authorList>
            <consortium name="The Broad Institute Genomics Platform"/>
            <consortium name="The Broad Institute Genome Sequencing Center for Infectious Disease"/>
            <person name="Wu L."/>
            <person name="Ma J."/>
        </authorList>
    </citation>
    <scope>NUCLEOTIDE SEQUENCE [LARGE SCALE GENOMIC DNA]</scope>
    <source>
        <strain evidence="4">CGMCC 4.7643</strain>
    </source>
</reference>
<dbReference type="NCBIfam" id="NF042915">
    <property type="entry name" value="MAB_1171c_fam"/>
    <property type="match status" value="1"/>
</dbReference>
<dbReference type="InterPro" id="IPR046675">
    <property type="entry name" value="DUF6545"/>
</dbReference>
<keyword evidence="1" id="KW-0812">Transmembrane</keyword>
<evidence type="ECO:0000313" key="3">
    <source>
        <dbReference type="EMBL" id="MFD2460712.1"/>
    </source>
</evidence>
<feature type="domain" description="DUF6545" evidence="2">
    <location>
        <begin position="243"/>
        <end position="372"/>
    </location>
</feature>
<name>A0ABW5GIQ6_9PSEU</name>
<feature type="transmembrane region" description="Helical" evidence="1">
    <location>
        <begin position="32"/>
        <end position="51"/>
    </location>
</feature>
<keyword evidence="1" id="KW-1133">Transmembrane helix</keyword>
<dbReference type="EMBL" id="JBHUKU010000009">
    <property type="protein sequence ID" value="MFD2460712.1"/>
    <property type="molecule type" value="Genomic_DNA"/>
</dbReference>
<feature type="transmembrane region" description="Helical" evidence="1">
    <location>
        <begin position="173"/>
        <end position="191"/>
    </location>
</feature>
<feature type="transmembrane region" description="Helical" evidence="1">
    <location>
        <begin position="100"/>
        <end position="121"/>
    </location>
</feature>
<keyword evidence="1" id="KW-0472">Membrane</keyword>
<dbReference type="RefSeq" id="WP_345394160.1">
    <property type="nucleotide sequence ID" value="NZ_BAABHG010000006.1"/>
</dbReference>
<evidence type="ECO:0000259" key="2">
    <source>
        <dbReference type="Pfam" id="PF20182"/>
    </source>
</evidence>
<dbReference type="Proteomes" id="UP001597419">
    <property type="component" value="Unassembled WGS sequence"/>
</dbReference>
<proteinExistence type="predicted"/>
<evidence type="ECO:0000313" key="4">
    <source>
        <dbReference type="Proteomes" id="UP001597419"/>
    </source>
</evidence>
<feature type="transmembrane region" description="Helical" evidence="1">
    <location>
        <begin position="66"/>
        <end position="88"/>
    </location>
</feature>
<dbReference type="InterPro" id="IPR050039">
    <property type="entry name" value="MAB_1171c-like"/>
</dbReference>